<gene>
    <name evidence="3" type="primary">AlNc14C217G9035</name>
    <name evidence="3" type="ORF">ALNC14_101450</name>
</gene>
<feature type="region of interest" description="Disordered" evidence="2">
    <location>
        <begin position="218"/>
        <end position="267"/>
    </location>
</feature>
<protein>
    <submittedName>
        <fullName evidence="3">AlNc14C217G9035 protein</fullName>
    </submittedName>
</protein>
<keyword evidence="1" id="KW-0175">Coiled coil</keyword>
<feature type="compositionally biased region" description="Low complexity" evidence="2">
    <location>
        <begin position="243"/>
        <end position="252"/>
    </location>
</feature>
<feature type="coiled-coil region" evidence="1">
    <location>
        <begin position="50"/>
        <end position="127"/>
    </location>
</feature>
<feature type="region of interest" description="Disordered" evidence="2">
    <location>
        <begin position="136"/>
        <end position="174"/>
    </location>
</feature>
<sequence>MTLDQAQVVSEVAIATFQRFWRASRDAKNKDNQCIKSTELQSLLLDQPKLRQLDELDEKYREQMRILQHQSFILTAKRNEIQEQQNREKETQNVIRQAAKKRQKEYLEYQKKTLSQKAAERKEYEEQLRLRILKQLSPPKPKFDRRTSLVASSSLEKKPPAEKKPPTVLTPRRTSQEDADFITARIMQKKNQLEHRQRVVALYAQDLTPLVDGKKPKRLAALRTEQVKPPFDSSRRMKKTSKTTKASNSKASLTQSPEDNSNEDQNSIPLVPEIRSLAWMERITREVGISLD</sequence>
<dbReference type="AlphaFoldDB" id="F0WRN7"/>
<feature type="compositionally biased region" description="Basic and acidic residues" evidence="2">
    <location>
        <begin position="155"/>
        <end position="165"/>
    </location>
</feature>
<reference evidence="3" key="2">
    <citation type="submission" date="2011-02" db="EMBL/GenBank/DDBJ databases">
        <authorList>
            <person name="MacLean D."/>
        </authorList>
    </citation>
    <scope>NUCLEOTIDE SEQUENCE</scope>
</reference>
<reference evidence="3" key="1">
    <citation type="journal article" date="2011" name="PLoS Biol.">
        <title>Gene gain and loss during evolution of obligate parasitism in the white rust pathogen of Arabidopsis thaliana.</title>
        <authorList>
            <person name="Kemen E."/>
            <person name="Gardiner A."/>
            <person name="Schultz-Larsen T."/>
            <person name="Kemen A.C."/>
            <person name="Balmuth A.L."/>
            <person name="Robert-Seilaniantz A."/>
            <person name="Bailey K."/>
            <person name="Holub E."/>
            <person name="Studholme D.J."/>
            <person name="Maclean D."/>
            <person name="Jones J.D."/>
        </authorList>
    </citation>
    <scope>NUCLEOTIDE SEQUENCE</scope>
</reference>
<accession>F0WRN7</accession>
<evidence type="ECO:0000313" key="3">
    <source>
        <dbReference type="EMBL" id="CCA24001.1"/>
    </source>
</evidence>
<dbReference type="EMBL" id="FR824262">
    <property type="protein sequence ID" value="CCA24001.1"/>
    <property type="molecule type" value="Genomic_DNA"/>
</dbReference>
<evidence type="ECO:0000256" key="2">
    <source>
        <dbReference type="SAM" id="MobiDB-lite"/>
    </source>
</evidence>
<name>F0WRN7_9STRA</name>
<evidence type="ECO:0000256" key="1">
    <source>
        <dbReference type="SAM" id="Coils"/>
    </source>
</evidence>
<proteinExistence type="predicted"/>
<feature type="compositionally biased region" description="Polar residues" evidence="2">
    <location>
        <begin position="253"/>
        <end position="267"/>
    </location>
</feature>
<organism evidence="3">
    <name type="scientific">Albugo laibachii Nc14</name>
    <dbReference type="NCBI Taxonomy" id="890382"/>
    <lineage>
        <taxon>Eukaryota</taxon>
        <taxon>Sar</taxon>
        <taxon>Stramenopiles</taxon>
        <taxon>Oomycota</taxon>
        <taxon>Peronosporomycetes</taxon>
        <taxon>Albuginales</taxon>
        <taxon>Albuginaceae</taxon>
        <taxon>Albugo</taxon>
    </lineage>
</organism>
<dbReference type="HOGENOM" id="CLU_954490_0_0_1"/>